<dbReference type="GO" id="GO:0005524">
    <property type="term" value="F:ATP binding"/>
    <property type="evidence" value="ECO:0007669"/>
    <property type="project" value="UniProtKB-KW"/>
</dbReference>
<keyword evidence="4" id="KW-0234">DNA repair</keyword>
<evidence type="ECO:0000256" key="2">
    <source>
        <dbReference type="ARBA" id="ARBA00022840"/>
    </source>
</evidence>
<evidence type="ECO:0000256" key="3">
    <source>
        <dbReference type="ARBA" id="ARBA00023125"/>
    </source>
</evidence>
<dbReference type="Pfam" id="PF00488">
    <property type="entry name" value="MutS_V"/>
    <property type="match status" value="1"/>
</dbReference>
<gene>
    <name evidence="6" type="ORF">X975_25954</name>
</gene>
<dbReference type="SMART" id="SM00534">
    <property type="entry name" value="MUTSac"/>
    <property type="match status" value="1"/>
</dbReference>
<dbReference type="PROSITE" id="PS00486">
    <property type="entry name" value="DNA_MISMATCH_REPAIR_2"/>
    <property type="match status" value="1"/>
</dbReference>
<dbReference type="GO" id="GO:0030983">
    <property type="term" value="F:mismatched DNA binding"/>
    <property type="evidence" value="ECO:0007669"/>
    <property type="project" value="InterPro"/>
</dbReference>
<keyword evidence="7" id="KW-1185">Reference proteome</keyword>
<evidence type="ECO:0000259" key="5">
    <source>
        <dbReference type="PROSITE" id="PS00486"/>
    </source>
</evidence>
<dbReference type="Gene3D" id="3.40.50.300">
    <property type="entry name" value="P-loop containing nucleotide triphosphate hydrolases"/>
    <property type="match status" value="1"/>
</dbReference>
<dbReference type="STRING" id="407821.A0A087TDW2"/>
<dbReference type="GO" id="GO:0005634">
    <property type="term" value="C:nucleus"/>
    <property type="evidence" value="ECO:0007669"/>
    <property type="project" value="TreeGrafter"/>
</dbReference>
<keyword evidence="1" id="KW-0547">Nucleotide-binding</keyword>
<reference evidence="6 7" key="1">
    <citation type="submission" date="2013-11" db="EMBL/GenBank/DDBJ databases">
        <title>Genome sequencing of Stegodyphus mimosarum.</title>
        <authorList>
            <person name="Bechsgaard J."/>
        </authorList>
    </citation>
    <scope>NUCLEOTIDE SEQUENCE [LARGE SCALE GENOMIC DNA]</scope>
</reference>
<dbReference type="OMA" id="SHACHIA"/>
<dbReference type="GO" id="GO:0140664">
    <property type="term" value="F:ATP-dependent DNA damage sensor activity"/>
    <property type="evidence" value="ECO:0007669"/>
    <property type="project" value="InterPro"/>
</dbReference>
<dbReference type="InterPro" id="IPR027417">
    <property type="entry name" value="P-loop_NTPase"/>
</dbReference>
<evidence type="ECO:0000313" key="7">
    <source>
        <dbReference type="Proteomes" id="UP000054359"/>
    </source>
</evidence>
<dbReference type="PANTHER" id="PTHR11361:SF122">
    <property type="entry name" value="DNA MISMATCH REPAIR PROTEIN MSH3"/>
    <property type="match status" value="1"/>
</dbReference>
<accession>A0A087TDW2</accession>
<evidence type="ECO:0000313" key="6">
    <source>
        <dbReference type="EMBL" id="KFM63301.1"/>
    </source>
</evidence>
<dbReference type="PANTHER" id="PTHR11361">
    <property type="entry name" value="DNA MISMATCH REPAIR PROTEIN MUTS FAMILY MEMBER"/>
    <property type="match status" value="1"/>
</dbReference>
<dbReference type="InterPro" id="IPR000432">
    <property type="entry name" value="DNA_mismatch_repair_MutS_C"/>
</dbReference>
<dbReference type="EMBL" id="KK114779">
    <property type="protein sequence ID" value="KFM63301.1"/>
    <property type="molecule type" value="Genomic_DNA"/>
</dbReference>
<dbReference type="AlphaFoldDB" id="A0A087TDW2"/>
<keyword evidence="4" id="KW-0227">DNA damage</keyword>
<proteinExistence type="predicted"/>
<organism evidence="6 7">
    <name type="scientific">Stegodyphus mimosarum</name>
    <name type="common">African social velvet spider</name>
    <dbReference type="NCBI Taxonomy" id="407821"/>
    <lineage>
        <taxon>Eukaryota</taxon>
        <taxon>Metazoa</taxon>
        <taxon>Ecdysozoa</taxon>
        <taxon>Arthropoda</taxon>
        <taxon>Chelicerata</taxon>
        <taxon>Arachnida</taxon>
        <taxon>Araneae</taxon>
        <taxon>Araneomorphae</taxon>
        <taxon>Entelegynae</taxon>
        <taxon>Eresoidea</taxon>
        <taxon>Eresidae</taxon>
        <taxon>Stegodyphus</taxon>
    </lineage>
</organism>
<feature type="non-terminal residue" evidence="6">
    <location>
        <position position="236"/>
    </location>
</feature>
<evidence type="ECO:0000256" key="4">
    <source>
        <dbReference type="ARBA" id="ARBA00023204"/>
    </source>
</evidence>
<protein>
    <submittedName>
        <fullName evidence="6">DNA mismatch repair protein Msh3</fullName>
    </submittedName>
</protein>
<dbReference type="GO" id="GO:0006298">
    <property type="term" value="P:mismatch repair"/>
    <property type="evidence" value="ECO:0007669"/>
    <property type="project" value="InterPro"/>
</dbReference>
<dbReference type="OrthoDB" id="121051at2759"/>
<keyword evidence="2" id="KW-0067">ATP-binding</keyword>
<dbReference type="InterPro" id="IPR045076">
    <property type="entry name" value="MutS"/>
</dbReference>
<evidence type="ECO:0000256" key="1">
    <source>
        <dbReference type="ARBA" id="ARBA00022741"/>
    </source>
</evidence>
<sequence>MGEEHQFVANDLKLNNVERCMIMTGPNMGGKSTCMRQIAHIAIMSHIGCYVPADSAVLPLLDGIYVRMGADDDLAQRKSTFMVEMSETSEILASATSNSLVILDELGRGTSTNDGAAIACATLDYLITEIKCFTLFVTHYPSVMELKNIWPEHVITVHMAYILRDKDDKEDIDTATFLYNVVPGISEKSYGINVAALAGISKDILCDAQQKSRELETKIKICRFLRKKTSTSVSNL</sequence>
<feature type="domain" description="DNA mismatch repair proteins mutS family" evidence="5">
    <location>
        <begin position="99"/>
        <end position="115"/>
    </location>
</feature>
<dbReference type="GO" id="GO:0006312">
    <property type="term" value="P:mitotic recombination"/>
    <property type="evidence" value="ECO:0007669"/>
    <property type="project" value="TreeGrafter"/>
</dbReference>
<name>A0A087TDW2_STEMI</name>
<dbReference type="Proteomes" id="UP000054359">
    <property type="component" value="Unassembled WGS sequence"/>
</dbReference>
<keyword evidence="3" id="KW-0238">DNA-binding</keyword>
<dbReference type="SUPFAM" id="SSF52540">
    <property type="entry name" value="P-loop containing nucleoside triphosphate hydrolases"/>
    <property type="match status" value="1"/>
</dbReference>